<proteinExistence type="predicted"/>
<evidence type="ECO:0000313" key="1">
    <source>
        <dbReference type="EMBL" id="KMW66573.1"/>
    </source>
</evidence>
<gene>
    <name evidence="1" type="ORF">BDDG_11595</name>
</gene>
<feature type="non-terminal residue" evidence="1">
    <location>
        <position position="57"/>
    </location>
</feature>
<accession>A0A0J9EJP4</accession>
<name>A0A0J9EJP4_AJEDA</name>
<dbReference type="EMBL" id="GG749408">
    <property type="protein sequence ID" value="KMW66573.1"/>
    <property type="molecule type" value="Genomic_DNA"/>
</dbReference>
<sequence length="57" mass="6378">QCIIMNDDISSYIFLTVSLLKLSCVDRSASADNSELNIELLIENLKNTIMKKLSVLC</sequence>
<organism evidence="1">
    <name type="scientific">Ajellomyces dermatitidis (strain ATCC 18188 / CBS 674.68)</name>
    <name type="common">Blastomyces dermatitidis</name>
    <dbReference type="NCBI Taxonomy" id="653446"/>
    <lineage>
        <taxon>Eukaryota</taxon>
        <taxon>Fungi</taxon>
        <taxon>Dikarya</taxon>
        <taxon>Ascomycota</taxon>
        <taxon>Pezizomycotina</taxon>
        <taxon>Eurotiomycetes</taxon>
        <taxon>Eurotiomycetidae</taxon>
        <taxon>Onygenales</taxon>
        <taxon>Ajellomycetaceae</taxon>
        <taxon>Blastomyces</taxon>
    </lineage>
</organism>
<feature type="non-terminal residue" evidence="1">
    <location>
        <position position="1"/>
    </location>
</feature>
<reference evidence="1" key="1">
    <citation type="submission" date="2010-03" db="EMBL/GenBank/DDBJ databases">
        <title>Annotation of Blastomyces dermatitidis strain ATCC 18188.</title>
        <authorList>
            <consortium name="The Broad Institute Genome Sequencing Platform"/>
            <consortium name="Broad Institute Genome Sequencing Center for Infectious Disease."/>
            <person name="Cuomo C."/>
            <person name="Klein B."/>
            <person name="Sullivan T."/>
            <person name="Heitman J."/>
            <person name="Young S."/>
            <person name="Zeng Q."/>
            <person name="Gargeya S."/>
            <person name="Alvarado L."/>
            <person name="Berlin A.M."/>
            <person name="Chapman S.B."/>
            <person name="Chen Z."/>
            <person name="Freedman E."/>
            <person name="Gellesch M."/>
            <person name="Goldberg J."/>
            <person name="Griggs A."/>
            <person name="Gujja S."/>
            <person name="Heilman E."/>
            <person name="Heiman D."/>
            <person name="Howarth C."/>
            <person name="Mehta T."/>
            <person name="Neiman D."/>
            <person name="Pearson M."/>
            <person name="Roberts A."/>
            <person name="Saif S."/>
            <person name="Shea T."/>
            <person name="Shenoy N."/>
            <person name="Sisk P."/>
            <person name="Stolte C."/>
            <person name="Sykes S."/>
            <person name="White J."/>
            <person name="Yandava C."/>
            <person name="Haas B."/>
            <person name="Nusbaum C."/>
            <person name="Birren B."/>
        </authorList>
    </citation>
    <scope>NUCLEOTIDE SEQUENCE</scope>
    <source>
        <strain evidence="1">ATCC 18188</strain>
    </source>
</reference>
<dbReference type="AlphaFoldDB" id="A0A0J9EJP4"/>
<protein>
    <submittedName>
        <fullName evidence="1">Uncharacterized protein</fullName>
    </submittedName>
</protein>
<dbReference type="Proteomes" id="UP000007802">
    <property type="component" value="Unassembled WGS sequence"/>
</dbReference>